<dbReference type="EMBL" id="CACRZD030000007">
    <property type="protein sequence ID" value="CAA6663488.1"/>
    <property type="molecule type" value="Genomic_DNA"/>
</dbReference>
<organism evidence="4">
    <name type="scientific">Spirodela intermedia</name>
    <name type="common">Intermediate duckweed</name>
    <dbReference type="NCBI Taxonomy" id="51605"/>
    <lineage>
        <taxon>Eukaryota</taxon>
        <taxon>Viridiplantae</taxon>
        <taxon>Streptophyta</taxon>
        <taxon>Embryophyta</taxon>
        <taxon>Tracheophyta</taxon>
        <taxon>Spermatophyta</taxon>
        <taxon>Magnoliopsida</taxon>
        <taxon>Liliopsida</taxon>
        <taxon>Araceae</taxon>
        <taxon>Lemnoideae</taxon>
        <taxon>Spirodela</taxon>
    </lineage>
</organism>
<evidence type="ECO:0000313" key="5">
    <source>
        <dbReference type="Proteomes" id="UP001189122"/>
    </source>
</evidence>
<feature type="domain" description="Uncharacterized GPI-anchored protein At5g19230-like" evidence="3">
    <location>
        <begin position="29"/>
        <end position="155"/>
    </location>
</feature>
<protein>
    <recommendedName>
        <fullName evidence="3">Uncharacterized GPI-anchored protein At5g19230-like domain-containing protein</fullName>
    </recommendedName>
</protein>
<keyword evidence="5" id="KW-1185">Reference proteome</keyword>
<keyword evidence="1" id="KW-0812">Transmembrane</keyword>
<dbReference type="Pfam" id="PF25884">
    <property type="entry name" value="At5g19230"/>
    <property type="match status" value="1"/>
</dbReference>
<sequence>MSSASSLILLLVAVSVASFFGAARSDDADEQLLRDINSYRASLNLSALTENENADCLADEIANKFEGQPCTNSTGSNAILGSEGPIPDYPTLLARCKLDISVTQDAAILPACVPGLVPSIVLTNFTKSQYNQQLNDSRYVGAGVASEGNWVVVVLSTATPQGNLSTVQGSSSGAAAAVRAPVAFGLLFFAVYLFVAAMI</sequence>
<dbReference type="AlphaFoldDB" id="A0A7I8J036"/>
<feature type="signal peptide" evidence="2">
    <location>
        <begin position="1"/>
        <end position="25"/>
    </location>
</feature>
<name>A0A7I8J036_SPIIN</name>
<feature type="chain" id="PRO_5029630174" description="Uncharacterized GPI-anchored protein At5g19230-like domain-containing protein" evidence="2">
    <location>
        <begin position="26"/>
        <end position="199"/>
    </location>
</feature>
<feature type="transmembrane region" description="Helical" evidence="1">
    <location>
        <begin position="176"/>
        <end position="195"/>
    </location>
</feature>
<accession>A0A7I8J036</accession>
<dbReference type="InterPro" id="IPR045285">
    <property type="entry name" value="At5g19230-like"/>
</dbReference>
<dbReference type="PANTHER" id="PTHR33976:SF8">
    <property type="entry name" value="OS07G0645000 PROTEIN"/>
    <property type="match status" value="1"/>
</dbReference>
<evidence type="ECO:0000313" key="4">
    <source>
        <dbReference type="EMBL" id="CAA2623978.1"/>
    </source>
</evidence>
<dbReference type="PANTHER" id="PTHR33976">
    <property type="entry name" value="OS07G0645000 PROTEIN"/>
    <property type="match status" value="1"/>
</dbReference>
<proteinExistence type="predicted"/>
<keyword evidence="1" id="KW-1133">Transmembrane helix</keyword>
<evidence type="ECO:0000256" key="2">
    <source>
        <dbReference type="SAM" id="SignalP"/>
    </source>
</evidence>
<evidence type="ECO:0000259" key="3">
    <source>
        <dbReference type="Pfam" id="PF25884"/>
    </source>
</evidence>
<evidence type="ECO:0000256" key="1">
    <source>
        <dbReference type="SAM" id="Phobius"/>
    </source>
</evidence>
<keyword evidence="1" id="KW-0472">Membrane</keyword>
<dbReference type="InterPro" id="IPR059083">
    <property type="entry name" value="At5g19230_dom"/>
</dbReference>
<dbReference type="EMBL" id="LR743594">
    <property type="protein sequence ID" value="CAA2623978.1"/>
    <property type="molecule type" value="Genomic_DNA"/>
</dbReference>
<reference evidence="4 5" key="1">
    <citation type="submission" date="2019-12" db="EMBL/GenBank/DDBJ databases">
        <authorList>
            <person name="Scholz U."/>
            <person name="Mascher M."/>
            <person name="Fiebig A."/>
        </authorList>
    </citation>
    <scope>NUCLEOTIDE SEQUENCE</scope>
</reference>
<gene>
    <name evidence="4" type="ORF">SI7747_07009873</name>
</gene>
<dbReference type="Proteomes" id="UP001189122">
    <property type="component" value="Unassembled WGS sequence"/>
</dbReference>
<keyword evidence="2" id="KW-0732">Signal</keyword>